<dbReference type="Proteomes" id="UP000297429">
    <property type="component" value="Unassembled WGS sequence"/>
</dbReference>
<evidence type="ECO:0000313" key="2">
    <source>
        <dbReference type="Proteomes" id="UP000297429"/>
    </source>
</evidence>
<reference evidence="1 2" key="1">
    <citation type="submission" date="2019-03" db="EMBL/GenBank/DDBJ databases">
        <authorList>
            <person name="He R.-H."/>
        </authorList>
    </citation>
    <scope>NUCLEOTIDE SEQUENCE [LARGE SCALE GENOMIC DNA]</scope>
    <source>
        <strain evidence="1 2">DSM 19624</strain>
    </source>
</reference>
<sequence>MKKKEKGKIAMIKIPHTLEHLDSLAQQHYLYFHKESSIREVIDDHIDGPMAPLLNYVWVNLEKIIAGRPDVLESMIPALDQHIVESKQNYRNLTPGIIEADVTTWFNDIIFSIFNYDHNATSFTKRYEKRLAYGLARTLNITTCPYCNGQFTVTFDVEDGKSRPQFDHFLYKSRYPYFAISFYNLIPSCYVCNASVKGSTVFSIKTHLHPYLEGMEGAYKFETKISSVDFLVNKKEFDLHLVAREHANPDHLTRSEGSIEAFAIIDRYQFHKDYASDIIKKAHLYTHTTIKSIIDGFNWEDNPVFSSPEDGLETLMGNFLTEEGLHKRIFSKLSKDVAEEFSVQVNNI</sequence>
<dbReference type="Gene3D" id="1.10.30.50">
    <property type="match status" value="1"/>
</dbReference>
<organism evidence="1 2">
    <name type="scientific">Pedobacter alluvionis</name>
    <dbReference type="NCBI Taxonomy" id="475253"/>
    <lineage>
        <taxon>Bacteria</taxon>
        <taxon>Pseudomonadati</taxon>
        <taxon>Bacteroidota</taxon>
        <taxon>Sphingobacteriia</taxon>
        <taxon>Sphingobacteriales</taxon>
        <taxon>Sphingobacteriaceae</taxon>
        <taxon>Pedobacter</taxon>
    </lineage>
</organism>
<dbReference type="EMBL" id="SOPX01000001">
    <property type="protein sequence ID" value="TFB32733.1"/>
    <property type="molecule type" value="Genomic_DNA"/>
</dbReference>
<protein>
    <recommendedName>
        <fullName evidence="3">HNH endonuclease</fullName>
    </recommendedName>
</protein>
<accession>A0ABY2HSF0</accession>
<gene>
    <name evidence="1" type="ORF">E3V97_01455</name>
</gene>
<comment type="caution">
    <text evidence="1">The sequence shown here is derived from an EMBL/GenBank/DDBJ whole genome shotgun (WGS) entry which is preliminary data.</text>
</comment>
<proteinExistence type="predicted"/>
<keyword evidence="2" id="KW-1185">Reference proteome</keyword>
<evidence type="ECO:0000313" key="1">
    <source>
        <dbReference type="EMBL" id="TFB32733.1"/>
    </source>
</evidence>
<name>A0ABY2HSF0_9SPHI</name>
<dbReference type="RefSeq" id="WP_121285514.1">
    <property type="nucleotide sequence ID" value="NZ_RCCK01000013.1"/>
</dbReference>
<evidence type="ECO:0008006" key="3">
    <source>
        <dbReference type="Google" id="ProtNLM"/>
    </source>
</evidence>